<sequence>MGENWSIEHCDVTKDRFNNPTPGFQLSFWEMYYDRYLHQDNYLPSRVDILSTPRLLNLLINRLRRRGINYDSFDSDVQEYLDAYMKKNYDAESRDYFQKFQPYDEMVVFMKKAVSRCNGRCHLFTIGQSYEGRLLIGIKIGTSKHHKNNNNTRKRIWIDAGIHAREWISHTTALYLAEMLISGYTQDKFIRHMVDNYDWYILPCLNPDGYNYTWTTDRLWRKTRHLDTKSGCLGTDLNRNFDFKWGCSSNYRGSRPYSDPESRALVDFIKSSVRKGTWLLFITLHSKGQLVLSPWGYTSVKPAGYPQLEQVGKALTDAMSVRHNNKYRFGSAARVLYHSSGTSRDWAHGVAGIPYVYTIELRGKINDNWLISPSNIIPNGEEMWAGVQAAIRTIERLSHIMDDGSEVVTKL</sequence>
<dbReference type="AlphaFoldDB" id="A0AAD9IQS7"/>
<evidence type="ECO:0000256" key="2">
    <source>
        <dbReference type="ARBA" id="ARBA00004613"/>
    </source>
</evidence>
<evidence type="ECO:0000256" key="8">
    <source>
        <dbReference type="ARBA" id="ARBA00022801"/>
    </source>
</evidence>
<keyword evidence="9" id="KW-0862">Zinc</keyword>
<evidence type="ECO:0000256" key="4">
    <source>
        <dbReference type="ARBA" id="ARBA00022525"/>
    </source>
</evidence>
<proteinExistence type="inferred from homology"/>
<comment type="caution">
    <text evidence="15">The sequence shown here is derived from an EMBL/GenBank/DDBJ whole genome shotgun (WGS) entry which is preliminary data.</text>
</comment>
<keyword evidence="5" id="KW-0121">Carboxypeptidase</keyword>
<comment type="subcellular location">
    <subcellularLocation>
        <location evidence="2">Secreted</location>
    </subcellularLocation>
</comment>
<dbReference type="PRINTS" id="PR00765">
    <property type="entry name" value="CRBOXYPTASEA"/>
</dbReference>
<dbReference type="GO" id="GO:0006508">
    <property type="term" value="P:proteolysis"/>
    <property type="evidence" value="ECO:0007669"/>
    <property type="project" value="UniProtKB-KW"/>
</dbReference>
<evidence type="ECO:0000256" key="10">
    <source>
        <dbReference type="ARBA" id="ARBA00023049"/>
    </source>
</evidence>
<comment type="function">
    <text evidence="12">Involved in the digestion of the blood meal.</text>
</comment>
<evidence type="ECO:0000256" key="1">
    <source>
        <dbReference type="ARBA" id="ARBA00001947"/>
    </source>
</evidence>
<keyword evidence="6" id="KW-0645">Protease</keyword>
<comment type="cofactor">
    <cofactor evidence="1">
        <name>Zn(2+)</name>
        <dbReference type="ChEBI" id="CHEBI:29105"/>
    </cofactor>
</comment>
<evidence type="ECO:0000256" key="6">
    <source>
        <dbReference type="ARBA" id="ARBA00022670"/>
    </source>
</evidence>
<evidence type="ECO:0000256" key="7">
    <source>
        <dbReference type="ARBA" id="ARBA00022723"/>
    </source>
</evidence>
<evidence type="ECO:0000259" key="14">
    <source>
        <dbReference type="PROSITE" id="PS52035"/>
    </source>
</evidence>
<dbReference type="PROSITE" id="PS00132">
    <property type="entry name" value="CARBOXYPEPT_ZN_1"/>
    <property type="match status" value="1"/>
</dbReference>
<feature type="active site" description="Proton donor/acceptor" evidence="13">
    <location>
        <position position="360"/>
    </location>
</feature>
<evidence type="ECO:0000256" key="5">
    <source>
        <dbReference type="ARBA" id="ARBA00022645"/>
    </source>
</evidence>
<dbReference type="Gene3D" id="3.40.630.10">
    <property type="entry name" value="Zn peptidases"/>
    <property type="match status" value="1"/>
</dbReference>
<dbReference type="CDD" id="cd03860">
    <property type="entry name" value="M14_CP_A-B_like"/>
    <property type="match status" value="1"/>
</dbReference>
<dbReference type="PROSITE" id="PS52035">
    <property type="entry name" value="PEPTIDASE_M14"/>
    <property type="match status" value="1"/>
</dbReference>
<dbReference type="InterPro" id="IPR057246">
    <property type="entry name" value="CARBOXYPEPT_ZN_1"/>
</dbReference>
<keyword evidence="11" id="KW-1015">Disulfide bond</keyword>
<gene>
    <name evidence="15" type="ORF">LSH36_1992g00007</name>
</gene>
<keyword evidence="4" id="KW-0964">Secreted</keyword>
<dbReference type="SUPFAM" id="SSF53187">
    <property type="entry name" value="Zn-dependent exopeptidases"/>
    <property type="match status" value="1"/>
</dbReference>
<dbReference type="GO" id="GO:0008270">
    <property type="term" value="F:zinc ion binding"/>
    <property type="evidence" value="ECO:0007669"/>
    <property type="project" value="InterPro"/>
</dbReference>
<organism evidence="15 16">
    <name type="scientific">Paralvinella palmiformis</name>
    <dbReference type="NCBI Taxonomy" id="53620"/>
    <lineage>
        <taxon>Eukaryota</taxon>
        <taxon>Metazoa</taxon>
        <taxon>Spiralia</taxon>
        <taxon>Lophotrochozoa</taxon>
        <taxon>Annelida</taxon>
        <taxon>Polychaeta</taxon>
        <taxon>Sedentaria</taxon>
        <taxon>Canalipalpata</taxon>
        <taxon>Terebellida</taxon>
        <taxon>Terebelliformia</taxon>
        <taxon>Alvinellidae</taxon>
        <taxon>Paralvinella</taxon>
    </lineage>
</organism>
<accession>A0AAD9IQS7</accession>
<evidence type="ECO:0000256" key="9">
    <source>
        <dbReference type="ARBA" id="ARBA00022833"/>
    </source>
</evidence>
<dbReference type="Pfam" id="PF00246">
    <property type="entry name" value="Peptidase_M14"/>
    <property type="match status" value="1"/>
</dbReference>
<dbReference type="SMART" id="SM00631">
    <property type="entry name" value="Zn_pept"/>
    <property type="match status" value="1"/>
</dbReference>
<keyword evidence="10" id="KW-0482">Metalloprotease</keyword>
<dbReference type="PANTHER" id="PTHR11705">
    <property type="entry name" value="PROTEASE FAMILY M14 CARBOXYPEPTIDASE A,B"/>
    <property type="match status" value="1"/>
</dbReference>
<name>A0AAD9IQS7_9ANNE</name>
<evidence type="ECO:0000256" key="11">
    <source>
        <dbReference type="ARBA" id="ARBA00023157"/>
    </source>
</evidence>
<evidence type="ECO:0000256" key="13">
    <source>
        <dbReference type="PROSITE-ProRule" id="PRU01379"/>
    </source>
</evidence>
<keyword evidence="16" id="KW-1185">Reference proteome</keyword>
<dbReference type="PANTHER" id="PTHR11705:SF91">
    <property type="entry name" value="FI01817P-RELATED"/>
    <property type="match status" value="1"/>
</dbReference>
<reference evidence="15" key="1">
    <citation type="journal article" date="2023" name="Mol. Biol. Evol.">
        <title>Third-Generation Sequencing Reveals the Adaptive Role of the Epigenome in Three Deep-Sea Polychaetes.</title>
        <authorList>
            <person name="Perez M."/>
            <person name="Aroh O."/>
            <person name="Sun Y."/>
            <person name="Lan Y."/>
            <person name="Juniper S.K."/>
            <person name="Young C.R."/>
            <person name="Angers B."/>
            <person name="Qian P.Y."/>
        </authorList>
    </citation>
    <scope>NUCLEOTIDE SEQUENCE</scope>
    <source>
        <strain evidence="15">P08H-3</strain>
    </source>
</reference>
<evidence type="ECO:0000313" key="15">
    <source>
        <dbReference type="EMBL" id="KAK2139154.1"/>
    </source>
</evidence>
<feature type="domain" description="Peptidase M14" evidence="14">
    <location>
        <begin position="99"/>
        <end position="394"/>
    </location>
</feature>
<dbReference type="GO" id="GO:0004181">
    <property type="term" value="F:metallocarboxypeptidase activity"/>
    <property type="evidence" value="ECO:0007669"/>
    <property type="project" value="InterPro"/>
</dbReference>
<evidence type="ECO:0000256" key="3">
    <source>
        <dbReference type="ARBA" id="ARBA00005988"/>
    </source>
</evidence>
<keyword evidence="7" id="KW-0479">Metal-binding</keyword>
<evidence type="ECO:0000256" key="12">
    <source>
        <dbReference type="ARBA" id="ARBA00057299"/>
    </source>
</evidence>
<dbReference type="EMBL" id="JAODUP010001982">
    <property type="protein sequence ID" value="KAK2139154.1"/>
    <property type="molecule type" value="Genomic_DNA"/>
</dbReference>
<dbReference type="FunFam" id="3.40.630.10:FF:000040">
    <property type="entry name" value="zinc carboxypeptidase"/>
    <property type="match status" value="1"/>
</dbReference>
<protein>
    <recommendedName>
        <fullName evidence="14">Peptidase M14 domain-containing protein</fullName>
    </recommendedName>
</protein>
<keyword evidence="8" id="KW-0378">Hydrolase</keyword>
<dbReference type="GO" id="GO:0005615">
    <property type="term" value="C:extracellular space"/>
    <property type="evidence" value="ECO:0007669"/>
    <property type="project" value="TreeGrafter"/>
</dbReference>
<dbReference type="InterPro" id="IPR000834">
    <property type="entry name" value="Peptidase_M14"/>
</dbReference>
<evidence type="ECO:0000313" key="16">
    <source>
        <dbReference type="Proteomes" id="UP001208570"/>
    </source>
</evidence>
<dbReference type="Proteomes" id="UP001208570">
    <property type="component" value="Unassembled WGS sequence"/>
</dbReference>
<comment type="similarity">
    <text evidence="3 13">Belongs to the peptidase M14 family.</text>
</comment>